<dbReference type="Proteomes" id="UP000092018">
    <property type="component" value="Chromosome 1"/>
</dbReference>
<dbReference type="GO" id="GO:0047355">
    <property type="term" value="F:CDP-glycerol glycerophosphotransferase activity"/>
    <property type="evidence" value="ECO:0007669"/>
    <property type="project" value="InterPro"/>
</dbReference>
<dbReference type="AlphaFoldDB" id="A0AAN0XSW8"/>
<dbReference type="SUPFAM" id="SSF53756">
    <property type="entry name" value="UDP-Glycosyltransferase/glycogen phosphorylase"/>
    <property type="match status" value="1"/>
</dbReference>
<accession>A0AAN0XSW8</accession>
<name>A0AAN0XSW8_9VIBR</name>
<gene>
    <name evidence="1" type="ORF">A6E01_00870</name>
</gene>
<dbReference type="KEGG" id="vbr:A6E01_00870"/>
<proteinExistence type="predicted"/>
<dbReference type="RefSeq" id="WP_065209376.1">
    <property type="nucleotide sequence ID" value="NZ_MCYI01000061.1"/>
</dbReference>
<dbReference type="InterPro" id="IPR007554">
    <property type="entry name" value="Glycerophosphate_synth"/>
</dbReference>
<dbReference type="InterPro" id="IPR043148">
    <property type="entry name" value="TagF_C"/>
</dbReference>
<organism evidence="1 2">
    <name type="scientific">Vibrio breoganii</name>
    <dbReference type="NCBI Taxonomy" id="553239"/>
    <lineage>
        <taxon>Bacteria</taxon>
        <taxon>Pseudomonadati</taxon>
        <taxon>Pseudomonadota</taxon>
        <taxon>Gammaproteobacteria</taxon>
        <taxon>Vibrionales</taxon>
        <taxon>Vibrionaceae</taxon>
        <taxon>Vibrio</taxon>
    </lineage>
</organism>
<evidence type="ECO:0000313" key="1">
    <source>
        <dbReference type="EMBL" id="ANO31839.1"/>
    </source>
</evidence>
<dbReference type="EMBL" id="CP016177">
    <property type="protein sequence ID" value="ANO31839.1"/>
    <property type="molecule type" value="Genomic_DNA"/>
</dbReference>
<reference evidence="1 2" key="1">
    <citation type="submission" date="2016-06" db="EMBL/GenBank/DDBJ databases">
        <title>Adaptive Radiation by Waves of Gene Transfer Leads to Fine-Scale Resource Partitioning in Marine Microbes.</title>
        <authorList>
            <person name="Hehemann J.-H."/>
            <person name="Arevalo P."/>
            <person name="Datta M.S."/>
            <person name="Yu X."/>
            <person name="Corzett C."/>
            <person name="Henschel A."/>
            <person name="Preheim S.P."/>
            <person name="Timberlake S."/>
            <person name="Alm E.J."/>
            <person name="Polz M.F."/>
        </authorList>
    </citation>
    <scope>NUCLEOTIDE SEQUENCE [LARGE SCALE GENOMIC DNA]</scope>
    <source>
        <strain evidence="1 2">FF50</strain>
    </source>
</reference>
<dbReference type="InterPro" id="IPR016886">
    <property type="entry name" value="UCP028458_glyceroPtfrase"/>
</dbReference>
<sequence length="343" mass="39342">MYISQNYSYAILRPIQQYILSQGGEVRWFLEGDEVDPDYLSSKELRIAYIDDVISWSPDAVFVPGNVVPPFIPGVKVGVFHGFNSGKRDDVRGHFDIRGFFDLYCTQGPNTTEEFQKLATKHGFFKVVETGWSNLDPMYRVIESNPYVTQEDTRPTILFCSTFTPKLSCADTVFETVKSLSEKGNWRWLVQFHPKMESRIVEKYKGIQGPNLQFIETDNVIPLLRAADVMLCDTSSVLIMFLLLDRPVVTFRNRSPSEHLINITEVNDIEEAIRLALSKPDKTMSAIQEYGSQVHPYSDGLSSVRVVEATNNLIDQGISDLKRKPLNIFRKFKIRKKLGYWKF</sequence>
<dbReference type="GO" id="GO:0016020">
    <property type="term" value="C:membrane"/>
    <property type="evidence" value="ECO:0007669"/>
    <property type="project" value="InterPro"/>
</dbReference>
<dbReference type="Pfam" id="PF04464">
    <property type="entry name" value="Glyphos_transf"/>
    <property type="match status" value="1"/>
</dbReference>
<protein>
    <submittedName>
        <fullName evidence="1">CDP-glycerol--glycerophosphate glycerophosphotransferase</fullName>
    </submittedName>
</protein>
<dbReference type="PIRSF" id="PIRSF028458">
    <property type="entry name" value="UCP028458_glyceroPtfrase"/>
    <property type="match status" value="1"/>
</dbReference>
<evidence type="ECO:0000313" key="2">
    <source>
        <dbReference type="Proteomes" id="UP000092018"/>
    </source>
</evidence>
<dbReference type="Gene3D" id="3.40.50.12580">
    <property type="match status" value="1"/>
</dbReference>